<evidence type="ECO:0000313" key="2">
    <source>
        <dbReference type="Proteomes" id="UP000605568"/>
    </source>
</evidence>
<dbReference type="EMBL" id="BNAR01000001">
    <property type="protein sequence ID" value="GHH27636.1"/>
    <property type="molecule type" value="Genomic_DNA"/>
</dbReference>
<sequence>MLLPTARGPLSAGIIAVLLGVDQGRPPSPPAAAEPDRLVTDADFQLALWISLEMLDGGFDGVAPDRPEQPGVLNWQTVLSEHWMAALRAMTASAVREAGGDTASPARVGDHLISLMRAGHTALYSFIENRATAAQIRELVTAKSLFARQADRHTVVERVPAVAIAAHNTMRVLGLGHAESATAAGHQAASAAISLLSDRRLARGLQRLGLPSRPPEQVQETAEQRWSRLLTVCREHLSANPARTQDLLHAAAAAVELEARLCAHLLRCWTQAAPVLEPQRPVAVTVIGGDRVLTPPSARLGTP</sequence>
<accession>A0ABQ3LZE9</accession>
<reference evidence="2" key="1">
    <citation type="journal article" date="2019" name="Int. J. Syst. Evol. Microbiol.">
        <title>The Global Catalogue of Microorganisms (GCM) 10K type strain sequencing project: providing services to taxonomists for standard genome sequencing and annotation.</title>
        <authorList>
            <consortium name="The Broad Institute Genomics Platform"/>
            <consortium name="The Broad Institute Genome Sequencing Center for Infectious Disease"/>
            <person name="Wu L."/>
            <person name="Ma J."/>
        </authorList>
    </citation>
    <scope>NUCLEOTIDE SEQUENCE [LARGE SCALE GENOMIC DNA]</scope>
    <source>
        <strain evidence="2">CGMCC 4.7367</strain>
    </source>
</reference>
<dbReference type="RefSeq" id="WP_191295397.1">
    <property type="nucleotide sequence ID" value="NZ_BNAR01000001.1"/>
</dbReference>
<gene>
    <name evidence="1" type="ORF">GCM10017774_00480</name>
</gene>
<comment type="caution">
    <text evidence="1">The sequence shown here is derived from an EMBL/GenBank/DDBJ whole genome shotgun (WGS) entry which is preliminary data.</text>
</comment>
<evidence type="ECO:0000313" key="1">
    <source>
        <dbReference type="EMBL" id="GHH27636.1"/>
    </source>
</evidence>
<proteinExistence type="predicted"/>
<name>A0ABQ3LZE9_9PSEU</name>
<protein>
    <submittedName>
        <fullName evidence="1">Uncharacterized protein</fullName>
    </submittedName>
</protein>
<dbReference type="Proteomes" id="UP000605568">
    <property type="component" value="Unassembled WGS sequence"/>
</dbReference>
<keyword evidence="2" id="KW-1185">Reference proteome</keyword>
<organism evidence="1 2">
    <name type="scientific">Lentzea cavernae</name>
    <dbReference type="NCBI Taxonomy" id="2020703"/>
    <lineage>
        <taxon>Bacteria</taxon>
        <taxon>Bacillati</taxon>
        <taxon>Actinomycetota</taxon>
        <taxon>Actinomycetes</taxon>
        <taxon>Pseudonocardiales</taxon>
        <taxon>Pseudonocardiaceae</taxon>
        <taxon>Lentzea</taxon>
    </lineage>
</organism>